<evidence type="ECO:0000313" key="3">
    <source>
        <dbReference type="Proteomes" id="UP001589798"/>
    </source>
</evidence>
<name>A0ABV6CW40_9SPHN</name>
<dbReference type="Pfam" id="PF13561">
    <property type="entry name" value="adh_short_C2"/>
    <property type="match status" value="1"/>
</dbReference>
<comment type="caution">
    <text evidence="2">The sequence shown here is derived from an EMBL/GenBank/DDBJ whole genome shotgun (WGS) entry which is preliminary data.</text>
</comment>
<proteinExistence type="inferred from homology"/>
<dbReference type="InterPro" id="IPR036291">
    <property type="entry name" value="NAD(P)-bd_dom_sf"/>
</dbReference>
<dbReference type="PROSITE" id="PS00061">
    <property type="entry name" value="ADH_SHORT"/>
    <property type="match status" value="1"/>
</dbReference>
<organism evidence="2 3">
    <name type="scientific">Novosphingobium soli</name>
    <dbReference type="NCBI Taxonomy" id="574956"/>
    <lineage>
        <taxon>Bacteria</taxon>
        <taxon>Pseudomonadati</taxon>
        <taxon>Pseudomonadota</taxon>
        <taxon>Alphaproteobacteria</taxon>
        <taxon>Sphingomonadales</taxon>
        <taxon>Sphingomonadaceae</taxon>
        <taxon>Novosphingobium</taxon>
    </lineage>
</organism>
<dbReference type="Proteomes" id="UP001589798">
    <property type="component" value="Unassembled WGS sequence"/>
</dbReference>
<dbReference type="InterPro" id="IPR002347">
    <property type="entry name" value="SDR_fam"/>
</dbReference>
<accession>A0ABV6CW40</accession>
<reference evidence="2 3" key="1">
    <citation type="submission" date="2024-09" db="EMBL/GenBank/DDBJ databases">
        <authorList>
            <person name="Sun Q."/>
            <person name="Mori K."/>
        </authorList>
    </citation>
    <scope>NUCLEOTIDE SEQUENCE [LARGE SCALE GENOMIC DNA]</scope>
    <source>
        <strain evidence="2 3">CCM 7706</strain>
    </source>
</reference>
<dbReference type="EC" id="1.1.1.-" evidence="2"/>
<dbReference type="EMBL" id="JBHLWK010000013">
    <property type="protein sequence ID" value="MFC0204932.1"/>
    <property type="molecule type" value="Genomic_DNA"/>
</dbReference>
<dbReference type="PANTHER" id="PTHR42879:SF2">
    <property type="entry name" value="3-OXOACYL-[ACYL-CARRIER-PROTEIN] REDUCTASE FABG"/>
    <property type="match status" value="1"/>
</dbReference>
<dbReference type="PRINTS" id="PR00080">
    <property type="entry name" value="SDRFAMILY"/>
</dbReference>
<gene>
    <name evidence="2" type="ORF">ACFFJC_11675</name>
</gene>
<evidence type="ECO:0000256" key="1">
    <source>
        <dbReference type="ARBA" id="ARBA00006484"/>
    </source>
</evidence>
<dbReference type="InterPro" id="IPR020904">
    <property type="entry name" value="Sc_DH/Rdtase_CS"/>
</dbReference>
<keyword evidence="2" id="KW-0560">Oxidoreductase</keyword>
<dbReference type="RefSeq" id="WP_379487690.1">
    <property type="nucleotide sequence ID" value="NZ_JBHLWK010000013.1"/>
</dbReference>
<dbReference type="InterPro" id="IPR050259">
    <property type="entry name" value="SDR"/>
</dbReference>
<evidence type="ECO:0000313" key="2">
    <source>
        <dbReference type="EMBL" id="MFC0204932.1"/>
    </source>
</evidence>
<protein>
    <submittedName>
        <fullName evidence="2">SDR family NAD(P)-dependent oxidoreductase</fullName>
        <ecNumber evidence="2">1.1.1.-</ecNumber>
    </submittedName>
</protein>
<comment type="similarity">
    <text evidence="1">Belongs to the short-chain dehydrogenases/reductases (SDR) family.</text>
</comment>
<dbReference type="Gene3D" id="3.40.50.720">
    <property type="entry name" value="NAD(P)-binding Rossmann-like Domain"/>
    <property type="match status" value="1"/>
</dbReference>
<keyword evidence="3" id="KW-1185">Reference proteome</keyword>
<dbReference type="PRINTS" id="PR00081">
    <property type="entry name" value="GDHRDH"/>
</dbReference>
<dbReference type="GO" id="GO:0016491">
    <property type="term" value="F:oxidoreductase activity"/>
    <property type="evidence" value="ECO:0007669"/>
    <property type="project" value="UniProtKB-KW"/>
</dbReference>
<dbReference type="SUPFAM" id="SSF51735">
    <property type="entry name" value="NAD(P)-binding Rossmann-fold domains"/>
    <property type="match status" value="1"/>
</dbReference>
<sequence length="267" mass="28233">MGTHDLLDLGGQVAVVTGGGQNAGRGIALELARHNPGGIAVNDFVPERAEAVAEEVRKLGVPALAVPFDVGDLDAIRAAEEAIRETLGAATILVNNAGMAGPGGSLRPMQNFWEEDPANWDRYLRTNLYGVYNACFAFIPNMVAAKQGRIVTIVSDSGRVGEPKLAVYASAKAGAQGFVRSIAKELGRFNVTCNAVSLSSLMPDMAEEQLAEVMQSDHAKAQMARYTIRRYGKSADVAALVTFLCSGAAEWITGQTYPLNGGYAPSM</sequence>
<dbReference type="PANTHER" id="PTHR42879">
    <property type="entry name" value="3-OXOACYL-(ACYL-CARRIER-PROTEIN) REDUCTASE"/>
    <property type="match status" value="1"/>
</dbReference>